<organism evidence="1 2">
    <name type="scientific">Hericium alpestre</name>
    <dbReference type="NCBI Taxonomy" id="135208"/>
    <lineage>
        <taxon>Eukaryota</taxon>
        <taxon>Fungi</taxon>
        <taxon>Dikarya</taxon>
        <taxon>Basidiomycota</taxon>
        <taxon>Agaricomycotina</taxon>
        <taxon>Agaricomycetes</taxon>
        <taxon>Russulales</taxon>
        <taxon>Hericiaceae</taxon>
        <taxon>Hericium</taxon>
    </lineage>
</organism>
<evidence type="ECO:0000313" key="2">
    <source>
        <dbReference type="Proteomes" id="UP000298061"/>
    </source>
</evidence>
<comment type="caution">
    <text evidence="1">The sequence shown here is derived from an EMBL/GenBank/DDBJ whole genome shotgun (WGS) entry which is preliminary data.</text>
</comment>
<gene>
    <name evidence="1" type="ORF">EWM64_g5953</name>
</gene>
<name>A0A4Y9ZX21_9AGAM</name>
<protein>
    <submittedName>
        <fullName evidence="1">Uncharacterized protein</fullName>
    </submittedName>
</protein>
<dbReference type="STRING" id="135208.A0A4Y9ZX21"/>
<dbReference type="AlphaFoldDB" id="A0A4Y9ZX21"/>
<sequence>MSYLHGYGNINYEGLNALNGSALSYHQSLSQNYIPASILSFPAASSAPAPRSPLQFGFIGHNFPDASPSILSSIMKLDVVVPTYVSGMRPRWTIPHRSGHGISLVDFAVRSDDGHGPVLPQKLWQPRYPSNQEELVINRELCDPIFFLQENSDEIGIPILEAQAKKYQCLSRWYEPVALGGKYGDYPEYRRQLQIRDETSQRNPVARGKFAQHVAKSVVRFLSENARSRSHPPPGDDAWPIGPGGITAENVILVGVVHVSAGTWQPILRLARPLPIHASL</sequence>
<dbReference type="Proteomes" id="UP000298061">
    <property type="component" value="Unassembled WGS sequence"/>
</dbReference>
<accession>A0A4Y9ZX21</accession>
<keyword evidence="2" id="KW-1185">Reference proteome</keyword>
<evidence type="ECO:0000313" key="1">
    <source>
        <dbReference type="EMBL" id="TFY78059.1"/>
    </source>
</evidence>
<proteinExistence type="predicted"/>
<reference evidence="1 2" key="1">
    <citation type="submission" date="2019-02" db="EMBL/GenBank/DDBJ databases">
        <title>Genome sequencing of the rare red list fungi Hericium alpestre (H. flagellum).</title>
        <authorList>
            <person name="Buettner E."/>
            <person name="Kellner H."/>
        </authorList>
    </citation>
    <scope>NUCLEOTIDE SEQUENCE [LARGE SCALE GENOMIC DNA]</scope>
    <source>
        <strain evidence="1 2">DSM 108284</strain>
    </source>
</reference>
<dbReference type="OrthoDB" id="3269405at2759"/>
<dbReference type="EMBL" id="SFCI01000758">
    <property type="protein sequence ID" value="TFY78059.1"/>
    <property type="molecule type" value="Genomic_DNA"/>
</dbReference>